<dbReference type="OrthoDB" id="443318at2759"/>
<evidence type="ECO:0000256" key="5">
    <source>
        <dbReference type="ARBA" id="ARBA00022801"/>
    </source>
</evidence>
<keyword evidence="6" id="KW-1015">Disulfide bond</keyword>
<feature type="chain" id="PRO_5018378024" description="Carboxypeptidase" evidence="8">
    <location>
        <begin position="22"/>
        <end position="488"/>
    </location>
</feature>
<keyword evidence="4 8" id="KW-0732">Signal</keyword>
<dbReference type="PANTHER" id="PTHR11802">
    <property type="entry name" value="SERINE PROTEASE FAMILY S10 SERINE CARBOXYPEPTIDASE"/>
    <property type="match status" value="1"/>
</dbReference>
<dbReference type="AlphaFoldDB" id="A0A3S3NDF0"/>
<dbReference type="PROSITE" id="PS00131">
    <property type="entry name" value="CARBOXYPEPT_SER_SER"/>
    <property type="match status" value="1"/>
</dbReference>
<dbReference type="InterPro" id="IPR029058">
    <property type="entry name" value="AB_hydrolase_fold"/>
</dbReference>
<name>A0A3S3NDF0_9MAGN</name>
<keyword evidence="10" id="KW-1185">Reference proteome</keyword>
<evidence type="ECO:0000256" key="6">
    <source>
        <dbReference type="ARBA" id="ARBA00023157"/>
    </source>
</evidence>
<feature type="signal peptide" evidence="8">
    <location>
        <begin position="1"/>
        <end position="21"/>
    </location>
</feature>
<evidence type="ECO:0000313" key="10">
    <source>
        <dbReference type="Proteomes" id="UP000283530"/>
    </source>
</evidence>
<evidence type="ECO:0000256" key="3">
    <source>
        <dbReference type="ARBA" id="ARBA00022670"/>
    </source>
</evidence>
<dbReference type="Gene3D" id="3.40.50.11320">
    <property type="match status" value="1"/>
</dbReference>
<proteinExistence type="inferred from homology"/>
<accession>A0A3S3NDF0</accession>
<dbReference type="GO" id="GO:0006508">
    <property type="term" value="P:proteolysis"/>
    <property type="evidence" value="ECO:0007669"/>
    <property type="project" value="UniProtKB-KW"/>
</dbReference>
<organism evidence="9 10">
    <name type="scientific">Cinnamomum micranthum f. kanehirae</name>
    <dbReference type="NCBI Taxonomy" id="337451"/>
    <lineage>
        <taxon>Eukaryota</taxon>
        <taxon>Viridiplantae</taxon>
        <taxon>Streptophyta</taxon>
        <taxon>Embryophyta</taxon>
        <taxon>Tracheophyta</taxon>
        <taxon>Spermatophyta</taxon>
        <taxon>Magnoliopsida</taxon>
        <taxon>Magnoliidae</taxon>
        <taxon>Laurales</taxon>
        <taxon>Lauraceae</taxon>
        <taxon>Cinnamomum</taxon>
    </lineage>
</organism>
<gene>
    <name evidence="9" type="ORF">CKAN_01909200</name>
</gene>
<comment type="caution">
    <text evidence="9">The sequence shown here is derived from an EMBL/GenBank/DDBJ whole genome shotgun (WGS) entry which is preliminary data.</text>
</comment>
<evidence type="ECO:0000313" key="9">
    <source>
        <dbReference type="EMBL" id="RWR90015.1"/>
    </source>
</evidence>
<evidence type="ECO:0000256" key="8">
    <source>
        <dbReference type="RuleBase" id="RU361156"/>
    </source>
</evidence>
<dbReference type="GO" id="GO:0004185">
    <property type="term" value="F:serine-type carboxypeptidase activity"/>
    <property type="evidence" value="ECO:0007669"/>
    <property type="project" value="UniProtKB-UniRule"/>
</dbReference>
<evidence type="ECO:0000256" key="1">
    <source>
        <dbReference type="ARBA" id="ARBA00009431"/>
    </source>
</evidence>
<evidence type="ECO:0000256" key="2">
    <source>
        <dbReference type="ARBA" id="ARBA00022645"/>
    </source>
</evidence>
<evidence type="ECO:0000256" key="4">
    <source>
        <dbReference type="ARBA" id="ARBA00022729"/>
    </source>
</evidence>
<dbReference type="InterPro" id="IPR018202">
    <property type="entry name" value="Ser_caboxypep_ser_AS"/>
</dbReference>
<sequence length="488" mass="53823">MGAAALLVCLTCLTIATWVDSYGSNGYDPLHRLLEAKRANVGLIDTSDWSFELYPQDVYVGPQDGSMEADKITELPGQPTNGVSFDQYAGYVTVDPVHGRALFYYFTESPENASTKPLVLWLNGGPGCSSFGNGAMMELGPFRVNSDGQTLQGNNYAWNNVANVIFLESPAGVGFSYSNTTSDYNLSGDNRTAQDSLTFLVNWLERFPQYKNRDFYITGESYAGHYVPQLALTILEYNKLTNQTAINLQGIAIGNALIDDETNAWGSNDFFWTHALLPDEIHQGIILNCNFTPSAPDSKACEDFLDQAGVAIGPIYAYNIYAPFCTNTSTPNPYSDVGFDPCSDDYIQSYLNLPQVQRALHANVTGLPYQWTSCTSVIPVWNDSPTTILPIIKQLMASQIRVWIYSGDVDGVIPITSTRYSINAMNLSIETPWYPWYTQQEVGGYAVGYQGLAFVTVRFSGHFVPSYQPARALTMFSSFIQGKLPPSS</sequence>
<dbReference type="InterPro" id="IPR001563">
    <property type="entry name" value="Peptidase_S10"/>
</dbReference>
<dbReference type="EMBL" id="QPKB01000008">
    <property type="protein sequence ID" value="RWR90015.1"/>
    <property type="molecule type" value="Genomic_DNA"/>
</dbReference>
<comment type="similarity">
    <text evidence="1 8">Belongs to the peptidase S10 family.</text>
</comment>
<protein>
    <recommendedName>
        <fullName evidence="8">Carboxypeptidase</fullName>
        <ecNumber evidence="8">3.4.16.-</ecNumber>
    </recommendedName>
</protein>
<dbReference type="PRINTS" id="PR00724">
    <property type="entry name" value="CRBOXYPTASEC"/>
</dbReference>
<dbReference type="SUPFAM" id="SSF53474">
    <property type="entry name" value="alpha/beta-Hydrolases"/>
    <property type="match status" value="1"/>
</dbReference>
<keyword evidence="5 8" id="KW-0378">Hydrolase</keyword>
<dbReference type="Gene3D" id="3.40.50.1820">
    <property type="entry name" value="alpha/beta hydrolase"/>
    <property type="match status" value="1"/>
</dbReference>
<keyword evidence="7" id="KW-0325">Glycoprotein</keyword>
<evidence type="ECO:0000256" key="7">
    <source>
        <dbReference type="ARBA" id="ARBA00023180"/>
    </source>
</evidence>
<keyword evidence="2 8" id="KW-0121">Carboxypeptidase</keyword>
<reference evidence="9 10" key="1">
    <citation type="journal article" date="2019" name="Nat. Plants">
        <title>Stout camphor tree genome fills gaps in understanding of flowering plant genome evolution.</title>
        <authorList>
            <person name="Chaw S.M."/>
            <person name="Liu Y.C."/>
            <person name="Wu Y.W."/>
            <person name="Wang H.Y."/>
            <person name="Lin C.I."/>
            <person name="Wu C.S."/>
            <person name="Ke H.M."/>
            <person name="Chang L.Y."/>
            <person name="Hsu C.Y."/>
            <person name="Yang H.T."/>
            <person name="Sudianto E."/>
            <person name="Hsu M.H."/>
            <person name="Wu K.P."/>
            <person name="Wang L.N."/>
            <person name="Leebens-Mack J.H."/>
            <person name="Tsai I.J."/>
        </authorList>
    </citation>
    <scope>NUCLEOTIDE SEQUENCE [LARGE SCALE GENOMIC DNA]</scope>
    <source>
        <strain evidence="10">cv. Chaw 1501</strain>
        <tissue evidence="9">Young leaves</tissue>
    </source>
</reference>
<dbReference type="PANTHER" id="PTHR11802:SF460">
    <property type="entry name" value="CARBOXYPEPTIDASE"/>
    <property type="match status" value="1"/>
</dbReference>
<dbReference type="Gene3D" id="6.10.250.940">
    <property type="match status" value="1"/>
</dbReference>
<keyword evidence="3 8" id="KW-0645">Protease</keyword>
<dbReference type="Proteomes" id="UP000283530">
    <property type="component" value="Unassembled WGS sequence"/>
</dbReference>
<dbReference type="EC" id="3.4.16.-" evidence="8"/>
<dbReference type="Pfam" id="PF00450">
    <property type="entry name" value="Peptidase_S10"/>
    <property type="match status" value="1"/>
</dbReference>
<dbReference type="GO" id="GO:0005773">
    <property type="term" value="C:vacuole"/>
    <property type="evidence" value="ECO:0007669"/>
    <property type="project" value="TreeGrafter"/>
</dbReference>
<dbReference type="FunFam" id="3.40.50.11320:FF:000001">
    <property type="entry name" value="Carboxypeptidase"/>
    <property type="match status" value="1"/>
</dbReference>
<dbReference type="FunFam" id="3.40.50.1820:FF:000573">
    <property type="entry name" value="Carboxypeptidase"/>
    <property type="match status" value="1"/>
</dbReference>